<dbReference type="InterPro" id="IPR008271">
    <property type="entry name" value="Ser/Thr_kinase_AS"/>
</dbReference>
<organism evidence="5 6">
    <name type="scientific">Allacma fusca</name>
    <dbReference type="NCBI Taxonomy" id="39272"/>
    <lineage>
        <taxon>Eukaryota</taxon>
        <taxon>Metazoa</taxon>
        <taxon>Ecdysozoa</taxon>
        <taxon>Arthropoda</taxon>
        <taxon>Hexapoda</taxon>
        <taxon>Collembola</taxon>
        <taxon>Symphypleona</taxon>
        <taxon>Sminthuridae</taxon>
        <taxon>Allacma</taxon>
    </lineage>
</organism>
<dbReference type="Pfam" id="PF00069">
    <property type="entry name" value="Pkinase"/>
    <property type="match status" value="1"/>
</dbReference>
<dbReference type="GO" id="GO:0005524">
    <property type="term" value="F:ATP binding"/>
    <property type="evidence" value="ECO:0007669"/>
    <property type="project" value="InterPro"/>
</dbReference>
<evidence type="ECO:0000256" key="2">
    <source>
        <dbReference type="ARBA" id="ARBA00016813"/>
    </source>
</evidence>
<dbReference type="OrthoDB" id="410920at2759"/>
<reference evidence="5" key="1">
    <citation type="submission" date="2021-06" db="EMBL/GenBank/DDBJ databases">
        <authorList>
            <person name="Hodson N. C."/>
            <person name="Mongue J. A."/>
            <person name="Jaron S. K."/>
        </authorList>
    </citation>
    <scope>NUCLEOTIDE SEQUENCE</scope>
</reference>
<proteinExistence type="predicted"/>
<sequence>MSSLVLAKPNVHIKRAGPYLLGMPLGNSPVQSITNCLAREDDSDDFRVIKILKLQDKTVDDQQGKVLLHTEYTLLKFLEGLPGIVQQHGLFKDSAEGENGEIVTRLCLVLDCYVPHDFSPKYGHITNLQYYVVEVKRLNETEAIKLFVEVLKIVQQIHDLNIVHRDLKLGNIILNKLTGEIKLANFCLGKQLSHENELLKDQRGSPAYISPDVIKGEPYLGKPSDMWAMGVIFYTLLFGQFPFYDPSPSELFRKIKACEYTFPDMINVSPKSIQIIQGLLILDPKKRLTCHQVLEELSGFPSPKDNSQIVPNPDEDPASSSVAPVEPKNVRLVISRVKDEAKVLTLRELKKLHAIFQSKDGHNLSKALKRL</sequence>
<dbReference type="SMART" id="SM00220">
    <property type="entry name" value="S_TKc"/>
    <property type="match status" value="1"/>
</dbReference>
<dbReference type="InterPro" id="IPR000719">
    <property type="entry name" value="Prot_kinase_dom"/>
</dbReference>
<dbReference type="PANTHER" id="PTHR22961:SF16">
    <property type="entry name" value="SERINE_THREONINE-PROTEIN KINASE 40"/>
    <property type="match status" value="1"/>
</dbReference>
<gene>
    <name evidence="5" type="ORF">AFUS01_LOCUS44188</name>
</gene>
<comment type="caution">
    <text evidence="5">The sequence shown here is derived from an EMBL/GenBank/DDBJ whole genome shotgun (WGS) entry which is preliminary data.</text>
</comment>
<keyword evidence="6" id="KW-1185">Reference proteome</keyword>
<dbReference type="InterPro" id="IPR024104">
    <property type="entry name" value="Tribbles/Ser_Thr_kinase_40"/>
</dbReference>
<feature type="domain" description="Protein kinase" evidence="4">
    <location>
        <begin position="19"/>
        <end position="300"/>
    </location>
</feature>
<feature type="region of interest" description="Disordered" evidence="3">
    <location>
        <begin position="299"/>
        <end position="324"/>
    </location>
</feature>
<accession>A0A8J2LJL5</accession>
<evidence type="ECO:0000256" key="3">
    <source>
        <dbReference type="SAM" id="MobiDB-lite"/>
    </source>
</evidence>
<dbReference type="AlphaFoldDB" id="A0A8J2LJL5"/>
<dbReference type="Proteomes" id="UP000708208">
    <property type="component" value="Unassembled WGS sequence"/>
</dbReference>
<name>A0A8J2LJL5_9HEXA</name>
<dbReference type="GO" id="GO:0004672">
    <property type="term" value="F:protein kinase activity"/>
    <property type="evidence" value="ECO:0007669"/>
    <property type="project" value="InterPro"/>
</dbReference>
<protein>
    <recommendedName>
        <fullName evidence="2">Serine/threonine-protein kinase 40</fullName>
    </recommendedName>
</protein>
<comment type="function">
    <text evidence="1">May be a negative regulator of NF-kappa-B and p53-mediated gene transcription.</text>
</comment>
<dbReference type="PANTHER" id="PTHR22961">
    <property type="entry name" value="SER/THR PROTEIN KINASE-TRB"/>
    <property type="match status" value="1"/>
</dbReference>
<evidence type="ECO:0000256" key="1">
    <source>
        <dbReference type="ARBA" id="ARBA00003412"/>
    </source>
</evidence>
<evidence type="ECO:0000313" key="6">
    <source>
        <dbReference type="Proteomes" id="UP000708208"/>
    </source>
</evidence>
<dbReference type="PROSITE" id="PS50011">
    <property type="entry name" value="PROTEIN_KINASE_DOM"/>
    <property type="match status" value="1"/>
</dbReference>
<evidence type="ECO:0000259" key="4">
    <source>
        <dbReference type="PROSITE" id="PS50011"/>
    </source>
</evidence>
<dbReference type="EMBL" id="CAJVCH010570347">
    <property type="protein sequence ID" value="CAG7834715.1"/>
    <property type="molecule type" value="Genomic_DNA"/>
</dbReference>
<dbReference type="PROSITE" id="PS00108">
    <property type="entry name" value="PROTEIN_KINASE_ST"/>
    <property type="match status" value="1"/>
</dbReference>
<evidence type="ECO:0000313" key="5">
    <source>
        <dbReference type="EMBL" id="CAG7834715.1"/>
    </source>
</evidence>